<proteinExistence type="predicted"/>
<dbReference type="RefSeq" id="XP_033399212.1">
    <property type="nucleotide sequence ID" value="XM_033544085.1"/>
</dbReference>
<feature type="region of interest" description="Disordered" evidence="2">
    <location>
        <begin position="58"/>
        <end position="136"/>
    </location>
</feature>
<feature type="coiled-coil region" evidence="1">
    <location>
        <begin position="541"/>
        <end position="600"/>
    </location>
</feature>
<evidence type="ECO:0000313" key="4">
    <source>
        <dbReference type="Proteomes" id="UP000799438"/>
    </source>
</evidence>
<feature type="region of interest" description="Disordered" evidence="2">
    <location>
        <begin position="775"/>
        <end position="807"/>
    </location>
</feature>
<accession>A0A6A6BH91</accession>
<feature type="compositionally biased region" description="Basic residues" evidence="2">
    <location>
        <begin position="308"/>
        <end position="318"/>
    </location>
</feature>
<feature type="compositionally biased region" description="Polar residues" evidence="2">
    <location>
        <begin position="322"/>
        <end position="338"/>
    </location>
</feature>
<keyword evidence="1" id="KW-0175">Coiled coil</keyword>
<sequence>MASSLLSTDAKKPAFAIYEDPVSDSDMSSLHHEHDHDHDIDIDIDNYMDLAPHRSSIIIASPPSPSRFSGDTGTYSSARSPRQRRRRLSTHTLHSSVSDLPPSDFQFRSGSAAVSRSHSPYAPAPKQSRSSKSGGYRPGLFTFDSFASSSKHGGISGQGSVRSARDELDVPPETTSTQRPTTRNSTPSRGKENYPLVLLHATLLPASPPFPLHVMQRVLPEHVLRNWRVLEARLADPQLMARGLLIAHPRDEYELLEERLLEALDLRAPRILKCGHFRCEDSDDDDEEDGYSYENDNDALDPSACAHQRQHQHPRRAHSRQDSAVSTSPLCTDDSPSNAAHGDDSEGPPCSHCHLPVKHANQGAGSGPHHRWDIRVFAANGLMRAGAWAAAWSEMERVDVEVVPWISEELRSAMEKAVRGEEEQERARNAAREDAQRAQELEDAKEAARAEASAQAQAQAQAAADEAAQQASQALQEAHAAHEEALAQAAHGRATAVEHARLDAAKALAAARQAHGAALSTAHAEASAALHRAAQDYAALHAQAEVQKQDLRHAVDEAERRVYDAECRVCEAEHRADEDRDTLLRMAAEEREELTRLAAEQAAAAEHEKLALIGSAAVAAVAARKHAADELAAERKRHAGEVRAAEARQRRLQRERERERQTRRWLRGVATDAATVLVLLLSVVVVFLASRPGLWARPTHASVDVDVVAPAPALRISISPSELGGFATARASVAPPAFETQEALALVPSTTAVLATASPLSSVQVVFSSSATTATAAPPLATPSSSPSGQQHQQEQQHEDQATSSTDQTSAFAFTFTYPTTPASAAAPNTVMDIDTDTPMEVDVDVDAPAHPAVIPDTHPSPHEPLAPAPAAVLLAAAPMEVLLPVCVAEGEGEGEGTQTCPRTRAASVAASGVKDDARVADHEAAAIVRVGAVLAADVVEESAAAEEVQAAAPAELVVLSERVRERETCPAPAPADLVEAVVGEEKVVQEGQEV</sequence>
<evidence type="ECO:0000313" key="3">
    <source>
        <dbReference type="EMBL" id="KAF2143500.1"/>
    </source>
</evidence>
<feature type="compositionally biased region" description="Acidic residues" evidence="2">
    <location>
        <begin position="281"/>
        <end position="299"/>
    </location>
</feature>
<dbReference type="AlphaFoldDB" id="A0A6A6BH91"/>
<feature type="region of interest" description="Disordered" evidence="2">
    <location>
        <begin position="150"/>
        <end position="191"/>
    </location>
</feature>
<feature type="region of interest" description="Disordered" evidence="2">
    <location>
        <begin position="277"/>
        <end position="349"/>
    </location>
</feature>
<name>A0A6A6BH91_9PEZI</name>
<evidence type="ECO:0000256" key="1">
    <source>
        <dbReference type="SAM" id="Coils"/>
    </source>
</evidence>
<feature type="compositionally biased region" description="Polar residues" evidence="2">
    <location>
        <begin position="106"/>
        <end position="118"/>
    </location>
</feature>
<feature type="coiled-coil region" evidence="1">
    <location>
        <begin position="628"/>
        <end position="664"/>
    </location>
</feature>
<protein>
    <submittedName>
        <fullName evidence="3">Uncharacterized protein</fullName>
    </submittedName>
</protein>
<feature type="compositionally biased region" description="Low complexity" evidence="2">
    <location>
        <begin position="450"/>
        <end position="478"/>
    </location>
</feature>
<feature type="compositionally biased region" description="Low complexity" evidence="2">
    <location>
        <begin position="775"/>
        <end position="794"/>
    </location>
</feature>
<dbReference type="OrthoDB" id="5369448at2759"/>
<evidence type="ECO:0000256" key="2">
    <source>
        <dbReference type="SAM" id="MobiDB-lite"/>
    </source>
</evidence>
<gene>
    <name evidence="3" type="ORF">K452DRAFT_317628</name>
</gene>
<organism evidence="3 4">
    <name type="scientific">Aplosporella prunicola CBS 121167</name>
    <dbReference type="NCBI Taxonomy" id="1176127"/>
    <lineage>
        <taxon>Eukaryota</taxon>
        <taxon>Fungi</taxon>
        <taxon>Dikarya</taxon>
        <taxon>Ascomycota</taxon>
        <taxon>Pezizomycotina</taxon>
        <taxon>Dothideomycetes</taxon>
        <taxon>Dothideomycetes incertae sedis</taxon>
        <taxon>Botryosphaeriales</taxon>
        <taxon>Aplosporellaceae</taxon>
        <taxon>Aplosporella</taxon>
    </lineage>
</organism>
<feature type="compositionally biased region" description="Basic and acidic residues" evidence="2">
    <location>
        <begin position="417"/>
        <end position="449"/>
    </location>
</feature>
<feature type="compositionally biased region" description="Polar residues" evidence="2">
    <location>
        <begin position="173"/>
        <end position="188"/>
    </location>
</feature>
<dbReference type="EMBL" id="ML995482">
    <property type="protein sequence ID" value="KAF2143500.1"/>
    <property type="molecule type" value="Genomic_DNA"/>
</dbReference>
<keyword evidence="4" id="KW-1185">Reference proteome</keyword>
<reference evidence="3" key="1">
    <citation type="journal article" date="2020" name="Stud. Mycol.">
        <title>101 Dothideomycetes genomes: a test case for predicting lifestyles and emergence of pathogens.</title>
        <authorList>
            <person name="Haridas S."/>
            <person name="Albert R."/>
            <person name="Binder M."/>
            <person name="Bloem J."/>
            <person name="Labutti K."/>
            <person name="Salamov A."/>
            <person name="Andreopoulos B."/>
            <person name="Baker S."/>
            <person name="Barry K."/>
            <person name="Bills G."/>
            <person name="Bluhm B."/>
            <person name="Cannon C."/>
            <person name="Castanera R."/>
            <person name="Culley D."/>
            <person name="Daum C."/>
            <person name="Ezra D."/>
            <person name="Gonzalez J."/>
            <person name="Henrissat B."/>
            <person name="Kuo A."/>
            <person name="Liang C."/>
            <person name="Lipzen A."/>
            <person name="Lutzoni F."/>
            <person name="Magnuson J."/>
            <person name="Mondo S."/>
            <person name="Nolan M."/>
            <person name="Ohm R."/>
            <person name="Pangilinan J."/>
            <person name="Park H.-J."/>
            <person name="Ramirez L."/>
            <person name="Alfaro M."/>
            <person name="Sun H."/>
            <person name="Tritt A."/>
            <person name="Yoshinaga Y."/>
            <person name="Zwiers L.-H."/>
            <person name="Turgeon B."/>
            <person name="Goodwin S."/>
            <person name="Spatafora J."/>
            <person name="Crous P."/>
            <person name="Grigoriev I."/>
        </authorList>
    </citation>
    <scope>NUCLEOTIDE SEQUENCE</scope>
    <source>
        <strain evidence="3">CBS 121167</strain>
    </source>
</reference>
<feature type="region of interest" description="Disordered" evidence="2">
    <location>
        <begin position="417"/>
        <end position="492"/>
    </location>
</feature>
<dbReference type="GeneID" id="54301581"/>
<dbReference type="Proteomes" id="UP000799438">
    <property type="component" value="Unassembled WGS sequence"/>
</dbReference>